<evidence type="ECO:0000256" key="3">
    <source>
        <dbReference type="ARBA" id="ARBA00022827"/>
    </source>
</evidence>
<evidence type="ECO:0000256" key="2">
    <source>
        <dbReference type="ARBA" id="ARBA00022630"/>
    </source>
</evidence>
<feature type="domain" description="FAD-binding PCMH-type" evidence="6">
    <location>
        <begin position="98"/>
        <end position="274"/>
    </location>
</feature>
<dbReference type="OrthoDB" id="2151789at2759"/>
<dbReference type="GO" id="GO:0016491">
    <property type="term" value="F:oxidoreductase activity"/>
    <property type="evidence" value="ECO:0007669"/>
    <property type="project" value="UniProtKB-KW"/>
</dbReference>
<dbReference type="InterPro" id="IPR050416">
    <property type="entry name" value="FAD-linked_Oxidoreductase"/>
</dbReference>
<dbReference type="Proteomes" id="UP000503462">
    <property type="component" value="Chromosome 5"/>
</dbReference>
<dbReference type="InterPro" id="IPR006094">
    <property type="entry name" value="Oxid_FAD_bind_N"/>
</dbReference>
<dbReference type="SUPFAM" id="SSF56176">
    <property type="entry name" value="FAD-binding/transporter-associated domain-like"/>
    <property type="match status" value="1"/>
</dbReference>
<dbReference type="EMBL" id="CP051143">
    <property type="protein sequence ID" value="QIX01693.1"/>
    <property type="molecule type" value="Genomic_DNA"/>
</dbReference>
<dbReference type="PROSITE" id="PS51387">
    <property type="entry name" value="FAD_PCMH"/>
    <property type="match status" value="1"/>
</dbReference>
<dbReference type="AlphaFoldDB" id="A0A6H0Y3W6"/>
<dbReference type="PANTHER" id="PTHR42973:SF4">
    <property type="entry name" value="FAD BINDING DOMAIN PROTEIN"/>
    <property type="match status" value="1"/>
</dbReference>
<organism evidence="7 8">
    <name type="scientific">Peltaster fructicola</name>
    <dbReference type="NCBI Taxonomy" id="286661"/>
    <lineage>
        <taxon>Eukaryota</taxon>
        <taxon>Fungi</taxon>
        <taxon>Dikarya</taxon>
        <taxon>Ascomycota</taxon>
        <taxon>Pezizomycotina</taxon>
        <taxon>Dothideomycetes</taxon>
        <taxon>Dothideomycetes incertae sedis</taxon>
        <taxon>Peltaster</taxon>
    </lineage>
</organism>
<evidence type="ECO:0000256" key="4">
    <source>
        <dbReference type="ARBA" id="ARBA00023002"/>
    </source>
</evidence>
<keyword evidence="2" id="KW-0285">Flavoprotein</keyword>
<keyword evidence="8" id="KW-1185">Reference proteome</keyword>
<evidence type="ECO:0000256" key="5">
    <source>
        <dbReference type="SAM" id="Phobius"/>
    </source>
</evidence>
<evidence type="ECO:0000259" key="6">
    <source>
        <dbReference type="PROSITE" id="PS51387"/>
    </source>
</evidence>
<keyword evidence="3" id="KW-0274">FAD</keyword>
<gene>
    <name evidence="7" type="ORF">AMS68_007210</name>
</gene>
<sequence>MESRAARKEDRSEGMAIINKWSGALFSAAIAYILAVILPQHLSLRNDRTAAVDVAKFDATGQIEACVLLARALPGIVYSEQHPSFDKFLSTYWALNAAELRPACIVRPTDTNDVAAAVRTLRLGWAAGVDVKFAVRSGGHSPEAGFAGIANGVVIDMSLINEVSVSADRTSTTIGVGARWREVYSTLDRQGLAMVGGRNANVGVGGLILGGGVSFFSPRFGMVCDNIDKYEIVLANGSIVVATAHQHADLWRALKGGTGNLGIVTRATTKAFPSGDLWAGYVYWANWQMPKVLRAFHEFNKPENFDNYAGGPILALAYVGDLGIRVIACSLSYTKPEKWPAVFDGFKSIWRLWSTIKVQSLTAVTEELDGLALSGQRQFQVTTTIKNDLETFEALNRIYTDTLPRTKTVKGSTWSLVFQPLSAAVTRKGSPNVLGLETREANDTLVIVLICAVWERAEDDELVYQISRDVIRQSEEYAREKGTSDPFIYLNYAASGQDVLSGYGDANRAFLDEVRTAYDPEAFFQLVKQGGFKLGVH</sequence>
<keyword evidence="5" id="KW-1133">Transmembrane helix</keyword>
<dbReference type="PANTHER" id="PTHR42973">
    <property type="entry name" value="BINDING OXIDOREDUCTASE, PUTATIVE (AFU_ORTHOLOGUE AFUA_1G17690)-RELATED"/>
    <property type="match status" value="1"/>
</dbReference>
<accession>A0A6H0Y3W6</accession>
<dbReference type="Gene3D" id="3.30.465.10">
    <property type="match status" value="1"/>
</dbReference>
<dbReference type="Pfam" id="PF01565">
    <property type="entry name" value="FAD_binding_4"/>
    <property type="match status" value="1"/>
</dbReference>
<keyword evidence="4" id="KW-0560">Oxidoreductase</keyword>
<evidence type="ECO:0000313" key="8">
    <source>
        <dbReference type="Proteomes" id="UP000503462"/>
    </source>
</evidence>
<dbReference type="Gene3D" id="3.30.43.10">
    <property type="entry name" value="Uridine Diphospho-n-acetylenolpyruvylglucosamine Reductase, domain 2"/>
    <property type="match status" value="1"/>
</dbReference>
<protein>
    <recommendedName>
        <fullName evidence="6">FAD-binding PCMH-type domain-containing protein</fullName>
    </recommendedName>
</protein>
<name>A0A6H0Y3W6_9PEZI</name>
<dbReference type="InterPro" id="IPR036318">
    <property type="entry name" value="FAD-bd_PCMH-like_sf"/>
</dbReference>
<evidence type="ECO:0000313" key="7">
    <source>
        <dbReference type="EMBL" id="QIX01693.1"/>
    </source>
</evidence>
<dbReference type="GO" id="GO:0071949">
    <property type="term" value="F:FAD binding"/>
    <property type="evidence" value="ECO:0007669"/>
    <property type="project" value="InterPro"/>
</dbReference>
<keyword evidence="5" id="KW-0472">Membrane</keyword>
<dbReference type="InterPro" id="IPR016167">
    <property type="entry name" value="FAD-bd_PCMH_sub1"/>
</dbReference>
<feature type="transmembrane region" description="Helical" evidence="5">
    <location>
        <begin position="21"/>
        <end position="38"/>
    </location>
</feature>
<comment type="similarity">
    <text evidence="1">Belongs to the oxygen-dependent FAD-linked oxidoreductase family.</text>
</comment>
<dbReference type="InterPro" id="IPR016169">
    <property type="entry name" value="FAD-bd_PCMH_sub2"/>
</dbReference>
<dbReference type="InterPro" id="IPR016166">
    <property type="entry name" value="FAD-bd_PCMH"/>
</dbReference>
<dbReference type="Gene3D" id="3.40.462.20">
    <property type="match status" value="1"/>
</dbReference>
<proteinExistence type="inferred from homology"/>
<keyword evidence="5" id="KW-0812">Transmembrane</keyword>
<reference evidence="7 8" key="1">
    <citation type="journal article" date="2016" name="Sci. Rep.">
        <title>Peltaster fructicola genome reveals evolution from an invasive phytopathogen to an ectophytic parasite.</title>
        <authorList>
            <person name="Xu C."/>
            <person name="Chen H."/>
            <person name="Gleason M.L."/>
            <person name="Xu J.R."/>
            <person name="Liu H."/>
            <person name="Zhang R."/>
            <person name="Sun G."/>
        </authorList>
    </citation>
    <scope>NUCLEOTIDE SEQUENCE [LARGE SCALE GENOMIC DNA]</scope>
    <source>
        <strain evidence="7 8">LNHT1506</strain>
    </source>
</reference>
<evidence type="ECO:0000256" key="1">
    <source>
        <dbReference type="ARBA" id="ARBA00005466"/>
    </source>
</evidence>